<keyword evidence="2" id="KW-1185">Reference proteome</keyword>
<sequence length="61" mass="6592">LDVLDWDAACDGIMLVEWPERAEDLLPDGALHLTLDQGGTDDESEVSLVGWPDARLMGLGV</sequence>
<organism evidence="1 2">
    <name type="scientific">Neokomagataea anthophila</name>
    <dbReference type="NCBI Taxonomy" id="2826925"/>
    <lineage>
        <taxon>Bacteria</taxon>
        <taxon>Pseudomonadati</taxon>
        <taxon>Pseudomonadota</taxon>
        <taxon>Alphaproteobacteria</taxon>
        <taxon>Acetobacterales</taxon>
        <taxon>Acetobacteraceae</taxon>
        <taxon>Neokomagataea</taxon>
    </lineage>
</organism>
<gene>
    <name evidence="1" type="ORF">KB213_12590</name>
</gene>
<comment type="caution">
    <text evidence="1">The sequence shown here is derived from an EMBL/GenBank/DDBJ whole genome shotgun (WGS) entry which is preliminary data.</text>
</comment>
<reference evidence="1 2" key="1">
    <citation type="submission" date="2021-04" db="EMBL/GenBank/DDBJ databases">
        <title>The complete genome sequence of Neokomagataea sp. TBRC 2177.</title>
        <authorList>
            <person name="Charoenyingcharoen P."/>
            <person name="Yukphan P."/>
        </authorList>
    </citation>
    <scope>NUCLEOTIDE SEQUENCE [LARGE SCALE GENOMIC DNA]</scope>
    <source>
        <strain evidence="1 2">TBRC 2177</strain>
    </source>
</reference>
<feature type="non-terminal residue" evidence="1">
    <location>
        <position position="1"/>
    </location>
</feature>
<evidence type="ECO:0000313" key="1">
    <source>
        <dbReference type="EMBL" id="MBR0560873.1"/>
    </source>
</evidence>
<dbReference type="Proteomes" id="UP000677812">
    <property type="component" value="Unassembled WGS sequence"/>
</dbReference>
<name>A0ABS5EBD6_9PROT</name>
<dbReference type="InterPro" id="IPR027417">
    <property type="entry name" value="P-loop_NTPase"/>
</dbReference>
<evidence type="ECO:0000313" key="2">
    <source>
        <dbReference type="Proteomes" id="UP000677812"/>
    </source>
</evidence>
<accession>A0ABS5EBD6</accession>
<protein>
    <submittedName>
        <fullName evidence="1">tRNA (Adenosine(37)-N6)-threonylcarbamoyltransferase complex ATPase subunit type 1 TsaE</fullName>
    </submittedName>
</protein>
<proteinExistence type="predicted"/>
<dbReference type="EMBL" id="JAGRQH010000248">
    <property type="protein sequence ID" value="MBR0560873.1"/>
    <property type="molecule type" value="Genomic_DNA"/>
</dbReference>
<dbReference type="Gene3D" id="3.40.50.300">
    <property type="entry name" value="P-loop containing nucleotide triphosphate hydrolases"/>
    <property type="match status" value="1"/>
</dbReference>